<dbReference type="Proteomes" id="UP001245370">
    <property type="component" value="Unassembled WGS sequence"/>
</dbReference>
<gene>
    <name evidence="2" type="ORF">GGQ86_002732</name>
</gene>
<protein>
    <submittedName>
        <fullName evidence="2">Uncharacterized protein</fullName>
    </submittedName>
</protein>
<accession>A0ABU1KHF4</accession>
<keyword evidence="3" id="KW-1185">Reference proteome</keyword>
<feature type="region of interest" description="Disordered" evidence="1">
    <location>
        <begin position="1"/>
        <end position="114"/>
    </location>
</feature>
<evidence type="ECO:0000256" key="1">
    <source>
        <dbReference type="SAM" id="MobiDB-lite"/>
    </source>
</evidence>
<name>A0ABU1KHF4_XANFL</name>
<feature type="region of interest" description="Disordered" evidence="1">
    <location>
        <begin position="167"/>
        <end position="257"/>
    </location>
</feature>
<organism evidence="2 3">
    <name type="scientific">Xanthobacter flavus</name>
    <dbReference type="NCBI Taxonomy" id="281"/>
    <lineage>
        <taxon>Bacteria</taxon>
        <taxon>Pseudomonadati</taxon>
        <taxon>Pseudomonadota</taxon>
        <taxon>Alphaproteobacteria</taxon>
        <taxon>Hyphomicrobiales</taxon>
        <taxon>Xanthobacteraceae</taxon>
        <taxon>Xanthobacter</taxon>
    </lineage>
</organism>
<feature type="compositionally biased region" description="Basic and acidic residues" evidence="1">
    <location>
        <begin position="50"/>
        <end position="79"/>
    </location>
</feature>
<feature type="compositionally biased region" description="Basic and acidic residues" evidence="1">
    <location>
        <begin position="203"/>
        <end position="222"/>
    </location>
</feature>
<feature type="compositionally biased region" description="Basic and acidic residues" evidence="1">
    <location>
        <begin position="93"/>
        <end position="103"/>
    </location>
</feature>
<comment type="caution">
    <text evidence="2">The sequence shown here is derived from an EMBL/GenBank/DDBJ whole genome shotgun (WGS) entry which is preliminary data.</text>
</comment>
<reference evidence="2 3" key="1">
    <citation type="submission" date="2023-07" db="EMBL/GenBank/DDBJ databases">
        <title>Genomic Encyclopedia of Type Strains, Phase IV (KMG-IV): sequencing the most valuable type-strain genomes for metagenomic binning, comparative biology and taxonomic classification.</title>
        <authorList>
            <person name="Goeker M."/>
        </authorList>
    </citation>
    <scope>NUCLEOTIDE SEQUENCE [LARGE SCALE GENOMIC DNA]</scope>
    <source>
        <strain evidence="2 3">DSM 338</strain>
    </source>
</reference>
<dbReference type="EMBL" id="JAVDPY010000004">
    <property type="protein sequence ID" value="MDR6334256.1"/>
    <property type="molecule type" value="Genomic_DNA"/>
</dbReference>
<sequence>MKSAPPPAASPISTASRGRAGGLRIPLSVMPGLVPGTHVGPKVLSSERCSQPHDVDGRVKPGHDGREQRVELSGHDRPHMPLSRPGRLQRSAAEWKESRDPAQGRRAARKSRDRWIPKRLRRPLALVPGSALRLRRRWSGAREQAPHLTIPPALPLVAASKVPCSHTGEKGNAVRRGRPSNAAAAPATVGGEPLPDATGSIREGGRGGEPRARRPAFDEVRAGRGAPVLRPFEPACAGARTRGPFRGARRDSRQHRA</sequence>
<proteinExistence type="predicted"/>
<evidence type="ECO:0000313" key="3">
    <source>
        <dbReference type="Proteomes" id="UP001245370"/>
    </source>
</evidence>
<evidence type="ECO:0000313" key="2">
    <source>
        <dbReference type="EMBL" id="MDR6334256.1"/>
    </source>
</evidence>